<dbReference type="EMBL" id="BMED01000006">
    <property type="protein sequence ID" value="GGC95179.1"/>
    <property type="molecule type" value="Genomic_DNA"/>
</dbReference>
<reference evidence="2" key="2">
    <citation type="submission" date="2020-09" db="EMBL/GenBank/DDBJ databases">
        <authorList>
            <person name="Sun Q."/>
            <person name="Zhou Y."/>
        </authorList>
    </citation>
    <scope>NUCLEOTIDE SEQUENCE</scope>
    <source>
        <strain evidence="2">CGMCC 1.10998</strain>
    </source>
</reference>
<name>A0A916UZI6_9BURK</name>
<comment type="caution">
    <text evidence="2">The sequence shown here is derived from an EMBL/GenBank/DDBJ whole genome shotgun (WGS) entry which is preliminary data.</text>
</comment>
<organism evidence="2 3">
    <name type="scientific">Undibacterium terreum</name>
    <dbReference type="NCBI Taxonomy" id="1224302"/>
    <lineage>
        <taxon>Bacteria</taxon>
        <taxon>Pseudomonadati</taxon>
        <taxon>Pseudomonadota</taxon>
        <taxon>Betaproteobacteria</taxon>
        <taxon>Burkholderiales</taxon>
        <taxon>Oxalobacteraceae</taxon>
        <taxon>Undibacterium</taxon>
    </lineage>
</organism>
<dbReference type="RefSeq" id="WP_229751320.1">
    <property type="nucleotide sequence ID" value="NZ_BMED01000006.1"/>
</dbReference>
<keyword evidence="3" id="KW-1185">Reference proteome</keyword>
<reference evidence="2" key="1">
    <citation type="journal article" date="2014" name="Int. J. Syst. Evol. Microbiol.">
        <title>Complete genome sequence of Corynebacterium casei LMG S-19264T (=DSM 44701T), isolated from a smear-ripened cheese.</title>
        <authorList>
            <consortium name="US DOE Joint Genome Institute (JGI-PGF)"/>
            <person name="Walter F."/>
            <person name="Albersmeier A."/>
            <person name="Kalinowski J."/>
            <person name="Ruckert C."/>
        </authorList>
    </citation>
    <scope>NUCLEOTIDE SEQUENCE</scope>
    <source>
        <strain evidence="2">CGMCC 1.10998</strain>
    </source>
</reference>
<feature type="chain" id="PRO_5036673162" evidence="1">
    <location>
        <begin position="30"/>
        <end position="261"/>
    </location>
</feature>
<dbReference type="AlphaFoldDB" id="A0A916UZI6"/>
<gene>
    <name evidence="2" type="ORF">GCM10011396_48170</name>
</gene>
<dbReference type="Proteomes" id="UP000637423">
    <property type="component" value="Unassembled WGS sequence"/>
</dbReference>
<feature type="signal peptide" evidence="1">
    <location>
        <begin position="1"/>
        <end position="29"/>
    </location>
</feature>
<protein>
    <submittedName>
        <fullName evidence="2">Uncharacterized protein</fullName>
    </submittedName>
</protein>
<evidence type="ECO:0000256" key="1">
    <source>
        <dbReference type="SAM" id="SignalP"/>
    </source>
</evidence>
<evidence type="ECO:0000313" key="3">
    <source>
        <dbReference type="Proteomes" id="UP000637423"/>
    </source>
</evidence>
<sequence length="261" mass="29764">MKHLFKFSVLASRRASALAFSVISMTVYAAPAATPPAPDLDLTIQYYSKIMTPEGVLRESRYEEKMLRRPSHVWVARVLPAVALAHQEGHDEHQPQAKRAGDKNVKQVSLKTESHEHKHFNHVVVPHHVILDNNKVRIEFVDAIEKQVVTIPAAEFENVNFDGSWVNAYYLLDPEQLKTLPLSTKLSTVPGARWRERETNGVYQRVLWDEKRQIPLVVETGDKAGSFYRRIDVKPLATVSKDLPWANVKGFAQKEYSDFLD</sequence>
<keyword evidence="1" id="KW-0732">Signal</keyword>
<evidence type="ECO:0000313" key="2">
    <source>
        <dbReference type="EMBL" id="GGC95179.1"/>
    </source>
</evidence>
<proteinExistence type="predicted"/>
<accession>A0A916UZI6</accession>